<dbReference type="EMBL" id="BAAAYU010000001">
    <property type="protein sequence ID" value="GAA3629905.1"/>
    <property type="molecule type" value="Genomic_DNA"/>
</dbReference>
<comment type="caution">
    <text evidence="1">The sequence shown here is derived from an EMBL/GenBank/DDBJ whole genome shotgun (WGS) entry which is preliminary data.</text>
</comment>
<accession>A0ABP7ADZ7</accession>
<protein>
    <submittedName>
        <fullName evidence="1">Uncharacterized protein</fullName>
    </submittedName>
</protein>
<sequence length="70" mass="7755">MREAARRRCRMLDAGEGWVVTLNDRERESNATPTVERLTGGRATSRSMTTVRRLLDRHLDDGGPGTSGVV</sequence>
<name>A0ABP7ADZ7_9MICO</name>
<reference evidence="2" key="1">
    <citation type="journal article" date="2019" name="Int. J. Syst. Evol. Microbiol.">
        <title>The Global Catalogue of Microorganisms (GCM) 10K type strain sequencing project: providing services to taxonomists for standard genome sequencing and annotation.</title>
        <authorList>
            <consortium name="The Broad Institute Genomics Platform"/>
            <consortium name="The Broad Institute Genome Sequencing Center for Infectious Disease"/>
            <person name="Wu L."/>
            <person name="Ma J."/>
        </authorList>
    </citation>
    <scope>NUCLEOTIDE SEQUENCE [LARGE SCALE GENOMIC DNA]</scope>
    <source>
        <strain evidence="2">JCM 16544</strain>
    </source>
</reference>
<proteinExistence type="predicted"/>
<organism evidence="1 2">
    <name type="scientific">Microbacterium awajiense</name>
    <dbReference type="NCBI Taxonomy" id="415214"/>
    <lineage>
        <taxon>Bacteria</taxon>
        <taxon>Bacillati</taxon>
        <taxon>Actinomycetota</taxon>
        <taxon>Actinomycetes</taxon>
        <taxon>Micrococcales</taxon>
        <taxon>Microbacteriaceae</taxon>
        <taxon>Microbacterium</taxon>
    </lineage>
</organism>
<dbReference type="Proteomes" id="UP001501697">
    <property type="component" value="Unassembled WGS sequence"/>
</dbReference>
<evidence type="ECO:0000313" key="1">
    <source>
        <dbReference type="EMBL" id="GAA3629905.1"/>
    </source>
</evidence>
<evidence type="ECO:0000313" key="2">
    <source>
        <dbReference type="Proteomes" id="UP001501697"/>
    </source>
</evidence>
<gene>
    <name evidence="1" type="ORF">GCM10022200_10800</name>
</gene>
<keyword evidence="2" id="KW-1185">Reference proteome</keyword>